<evidence type="ECO:0000259" key="6">
    <source>
        <dbReference type="Pfam" id="PF00905"/>
    </source>
</evidence>
<dbReference type="Gene3D" id="3.10.450.100">
    <property type="entry name" value="NTF2-like, domain 1"/>
    <property type="match status" value="1"/>
</dbReference>
<gene>
    <name evidence="9" type="ORF">ACFSDB_09240</name>
</gene>
<evidence type="ECO:0000256" key="5">
    <source>
        <dbReference type="SAM" id="SignalP"/>
    </source>
</evidence>
<dbReference type="Gene3D" id="3.90.1310.10">
    <property type="entry name" value="Penicillin-binding protein 2a (Domain 2)"/>
    <property type="match status" value="1"/>
</dbReference>
<dbReference type="Gene3D" id="3.30.1390.30">
    <property type="entry name" value="Penicillin-binding protein 2a, domain 3"/>
    <property type="match status" value="1"/>
</dbReference>
<dbReference type="PROSITE" id="PS51257">
    <property type="entry name" value="PROKAR_LIPOPROTEIN"/>
    <property type="match status" value="1"/>
</dbReference>
<comment type="subcellular location">
    <subcellularLocation>
        <location evidence="1">Membrane</location>
    </subcellularLocation>
</comment>
<dbReference type="Gene3D" id="3.40.710.10">
    <property type="entry name" value="DD-peptidase/beta-lactamase superfamily"/>
    <property type="match status" value="2"/>
</dbReference>
<reference evidence="10" key="1">
    <citation type="journal article" date="2019" name="Int. J. Syst. Evol. Microbiol.">
        <title>The Global Catalogue of Microorganisms (GCM) 10K type strain sequencing project: providing services to taxonomists for standard genome sequencing and annotation.</title>
        <authorList>
            <consortium name="The Broad Institute Genomics Platform"/>
            <consortium name="The Broad Institute Genome Sequencing Center for Infectious Disease"/>
            <person name="Wu L."/>
            <person name="Ma J."/>
        </authorList>
    </citation>
    <scope>NUCLEOTIDE SEQUENCE [LARGE SCALE GENOMIC DNA]</scope>
    <source>
        <strain evidence="10">CGMCC 1.15475</strain>
    </source>
</reference>
<dbReference type="InterPro" id="IPR007887">
    <property type="entry name" value="MecA_N"/>
</dbReference>
<name>A0ABW4QHM4_9BACL</name>
<dbReference type="SUPFAM" id="SSF56601">
    <property type="entry name" value="beta-lactamase/transpeptidase-like"/>
    <property type="match status" value="1"/>
</dbReference>
<dbReference type="SUPFAM" id="SSF56519">
    <property type="entry name" value="Penicillin binding protein dimerisation domain"/>
    <property type="match status" value="1"/>
</dbReference>
<dbReference type="InterPro" id="IPR050515">
    <property type="entry name" value="Beta-lactam/transpept"/>
</dbReference>
<evidence type="ECO:0000259" key="8">
    <source>
        <dbReference type="Pfam" id="PF05223"/>
    </source>
</evidence>
<evidence type="ECO:0000256" key="2">
    <source>
        <dbReference type="ARBA" id="ARBA00007171"/>
    </source>
</evidence>
<dbReference type="RefSeq" id="WP_204892011.1">
    <property type="nucleotide sequence ID" value="NZ_JBHUFW010000005.1"/>
</dbReference>
<feature type="domain" description="Penicillin-binding protein transpeptidase" evidence="6">
    <location>
        <begin position="465"/>
        <end position="611"/>
    </location>
</feature>
<dbReference type="InterPro" id="IPR001460">
    <property type="entry name" value="PCN-bd_Tpept"/>
</dbReference>
<sequence length="623" mass="67091">MKKNAIALILLLFVLLLAACQDDPPQPEATEEPKPQPVQVSEDQTAAEARLVEYIALWTKGDFQNMYANYLNEGTKGAFGEAVFIDWQRQLQEELNIQNVKVAHTPAENTDWNKDQPADFNLAIAMETGGGPVEFNKTMSLLYENEDWFVEWDPSFIVPGLEEGDKVSSSKALPPRGEIIDRQKKPLVFNAAGYEVGVIPEKFDRKARTNDLAILLGMTPEAINEKLDQSWVQPHHYVPLAHIKEDQVVLDKLFAMTGTVREEKTMRSYPFGGPLSHITGFIGPITAEQLAALPGYQRDDVIGRRGLEELYEERLRGTAGGRIIIQKANGGGNVTAAEREPAQGEAVHLSIDAGLQKRLYTAMSGKPGAAAAVDPKTGEVFALVSSPGYNPNDFIPNITASRYQKLASDPRLVFFNRFAAAYTPGAALNPVVAAAGLKAETIKADAINKTLNATPHNAYAAAIKAQGIDAFKANLAAFGFGEPLPFAIELTPSQLSVDGVPGSAGQVQANILHLASAYTAFLNEGTIYEPALLFGQEPKVWKKGLVTKEGAESMQAALKTALAKTKLGQAGIAGTLSTVKASGKENGVFVGYDTGNPAYVIALIVEGTDKKTLEAAVLAAFNK</sequence>
<organism evidence="9 10">
    <name type="scientific">Planococcus chinensis</name>
    <dbReference type="NCBI Taxonomy" id="272917"/>
    <lineage>
        <taxon>Bacteria</taxon>
        <taxon>Bacillati</taxon>
        <taxon>Bacillota</taxon>
        <taxon>Bacilli</taxon>
        <taxon>Bacillales</taxon>
        <taxon>Caryophanaceae</taxon>
        <taxon>Planococcus</taxon>
    </lineage>
</organism>
<dbReference type="PANTHER" id="PTHR30627">
    <property type="entry name" value="PEPTIDOGLYCAN D,D-TRANSPEPTIDASE"/>
    <property type="match status" value="1"/>
</dbReference>
<dbReference type="InterPro" id="IPR032710">
    <property type="entry name" value="NTF2-like_dom_sf"/>
</dbReference>
<accession>A0ABW4QHM4</accession>
<evidence type="ECO:0000313" key="9">
    <source>
        <dbReference type="EMBL" id="MFD1863115.1"/>
    </source>
</evidence>
<evidence type="ECO:0000256" key="1">
    <source>
        <dbReference type="ARBA" id="ARBA00004370"/>
    </source>
</evidence>
<dbReference type="Pfam" id="PF03717">
    <property type="entry name" value="PBP_dimer"/>
    <property type="match status" value="1"/>
</dbReference>
<evidence type="ECO:0000313" key="10">
    <source>
        <dbReference type="Proteomes" id="UP001597273"/>
    </source>
</evidence>
<dbReference type="Pfam" id="PF00905">
    <property type="entry name" value="Transpeptidase"/>
    <property type="match status" value="2"/>
</dbReference>
<dbReference type="SUPFAM" id="SSF54427">
    <property type="entry name" value="NTF2-like"/>
    <property type="match status" value="1"/>
</dbReference>
<dbReference type="Pfam" id="PF05223">
    <property type="entry name" value="MecA_N"/>
    <property type="match status" value="1"/>
</dbReference>
<keyword evidence="3" id="KW-0472">Membrane</keyword>
<evidence type="ECO:0000259" key="7">
    <source>
        <dbReference type="Pfam" id="PF03717"/>
    </source>
</evidence>
<feature type="domain" description="NTF2-like N-terminal transpeptidase" evidence="8">
    <location>
        <begin position="47"/>
        <end position="165"/>
    </location>
</feature>
<evidence type="ECO:0000256" key="3">
    <source>
        <dbReference type="ARBA" id="ARBA00023136"/>
    </source>
</evidence>
<keyword evidence="5" id="KW-0732">Signal</keyword>
<proteinExistence type="inferred from homology"/>
<feature type="domain" description="Penicillin-binding protein transpeptidase" evidence="6">
    <location>
        <begin position="368"/>
        <end position="451"/>
    </location>
</feature>
<comment type="similarity">
    <text evidence="2">Belongs to the transpeptidase family.</text>
</comment>
<evidence type="ECO:0000256" key="4">
    <source>
        <dbReference type="SAM" id="MobiDB-lite"/>
    </source>
</evidence>
<feature type="chain" id="PRO_5045458311" evidence="5">
    <location>
        <begin position="19"/>
        <end position="623"/>
    </location>
</feature>
<comment type="caution">
    <text evidence="9">The sequence shown here is derived from an EMBL/GenBank/DDBJ whole genome shotgun (WGS) entry which is preliminary data.</text>
</comment>
<dbReference type="EMBL" id="JBHUFW010000005">
    <property type="protein sequence ID" value="MFD1863115.1"/>
    <property type="molecule type" value="Genomic_DNA"/>
</dbReference>
<feature type="region of interest" description="Disordered" evidence="4">
    <location>
        <begin position="24"/>
        <end position="43"/>
    </location>
</feature>
<keyword evidence="10" id="KW-1185">Reference proteome</keyword>
<feature type="domain" description="Penicillin-binding protein dimerisation" evidence="7">
    <location>
        <begin position="174"/>
        <end position="330"/>
    </location>
</feature>
<feature type="signal peptide" evidence="5">
    <location>
        <begin position="1"/>
        <end position="18"/>
    </location>
</feature>
<dbReference type="InterPro" id="IPR036138">
    <property type="entry name" value="PBP_dimer_sf"/>
</dbReference>
<dbReference type="InterPro" id="IPR012338">
    <property type="entry name" value="Beta-lactam/transpept-like"/>
</dbReference>
<dbReference type="Proteomes" id="UP001597273">
    <property type="component" value="Unassembled WGS sequence"/>
</dbReference>
<dbReference type="InterPro" id="IPR005311">
    <property type="entry name" value="PBP_dimer"/>
</dbReference>
<dbReference type="PANTHER" id="PTHR30627:SF25">
    <property type="entry name" value="PENICILLIN-BINDING PROTEIN 3"/>
    <property type="match status" value="1"/>
</dbReference>
<protein>
    <submittedName>
        <fullName evidence="9">Penicillin-binding transpeptidase domain-containing protein</fullName>
    </submittedName>
</protein>